<evidence type="ECO:0000259" key="2">
    <source>
        <dbReference type="Pfam" id="PF00534"/>
    </source>
</evidence>
<sequence>MINIGILTPCIINGDAVSNDVIGMHNVLTKQGYNVKLFAEAWSIASPSVHHLQEVKSFLRKKHDILIYHFSVGWDVGLNLLRELNCKKIIKYHNVTPPEFYEDVNQDYTSVCRSGRKQLQSVAALHDVNLYLSDSEYNANELHSLGVQKEKSFVIPPFHHIDDLQYINADITTLDKYTDKITNILMVGRIAPNKGHAALIDAFYIYHTNYNKDSRLLIVGKEDERLQIYNYFIHQKVQDLGLQESVVFTGGVSAEALKAYYLVSHIFMTTSEHEGFCVPLVEAMAMKIPIVAYGSTAIPYTLGKAGLVWDKPDPYLLAGSVDCIARDEFVSASLGEMGWRRYKEIFTNEQIETKFIQVIKSLK</sequence>
<dbReference type="SUPFAM" id="SSF53756">
    <property type="entry name" value="UDP-Glycosyltransferase/glycogen phosphorylase"/>
    <property type="match status" value="1"/>
</dbReference>
<protein>
    <recommendedName>
        <fullName evidence="2">Glycosyl transferase family 1 domain-containing protein</fullName>
    </recommendedName>
</protein>
<reference evidence="3 4" key="1">
    <citation type="submission" date="2016-11" db="EMBL/GenBank/DDBJ databases">
        <title>Draft Genome Sequences of Nine Cyanobacterial Strains from Diverse Habitats.</title>
        <authorList>
            <person name="Zhu T."/>
            <person name="Hou S."/>
            <person name="Lu X."/>
            <person name="Hess W.R."/>
        </authorList>
    </citation>
    <scope>NUCLEOTIDE SEQUENCE [LARGE SCALE GENOMIC DNA]</scope>
    <source>
        <strain evidence="3 4">NIES-592</strain>
    </source>
</reference>
<dbReference type="Gene3D" id="3.40.50.2000">
    <property type="entry name" value="Glycogen Phosphorylase B"/>
    <property type="match status" value="2"/>
</dbReference>
<evidence type="ECO:0000313" key="4">
    <source>
        <dbReference type="Proteomes" id="UP000186391"/>
    </source>
</evidence>
<comment type="caution">
    <text evidence="3">The sequence shown here is derived from an EMBL/GenBank/DDBJ whole genome shotgun (WGS) entry which is preliminary data.</text>
</comment>
<dbReference type="GO" id="GO:0009103">
    <property type="term" value="P:lipopolysaccharide biosynthetic process"/>
    <property type="evidence" value="ECO:0007669"/>
    <property type="project" value="TreeGrafter"/>
</dbReference>
<keyword evidence="4" id="KW-1185">Reference proteome</keyword>
<evidence type="ECO:0000256" key="1">
    <source>
        <dbReference type="ARBA" id="ARBA00022679"/>
    </source>
</evidence>
<dbReference type="CDD" id="cd03801">
    <property type="entry name" value="GT4_PimA-like"/>
    <property type="match status" value="1"/>
</dbReference>
<dbReference type="PANTHER" id="PTHR46401:SF2">
    <property type="entry name" value="GLYCOSYLTRANSFERASE WBBK-RELATED"/>
    <property type="match status" value="1"/>
</dbReference>
<dbReference type="Pfam" id="PF00534">
    <property type="entry name" value="Glycos_transf_1"/>
    <property type="match status" value="1"/>
</dbReference>
<name>A0A1U7H5A1_9CYAN</name>
<dbReference type="RefSeq" id="WP_073554747.1">
    <property type="nucleotide sequence ID" value="NZ_MRCA01000001.1"/>
</dbReference>
<dbReference type="EMBL" id="MRCA01000001">
    <property type="protein sequence ID" value="OKH16396.1"/>
    <property type="molecule type" value="Genomic_DNA"/>
</dbReference>
<evidence type="ECO:0000313" key="3">
    <source>
        <dbReference type="EMBL" id="OKH16396.1"/>
    </source>
</evidence>
<feature type="domain" description="Glycosyl transferase family 1" evidence="2">
    <location>
        <begin position="184"/>
        <end position="328"/>
    </location>
</feature>
<dbReference type="GO" id="GO:0016757">
    <property type="term" value="F:glycosyltransferase activity"/>
    <property type="evidence" value="ECO:0007669"/>
    <property type="project" value="InterPro"/>
</dbReference>
<accession>A0A1U7H5A1</accession>
<dbReference type="AlphaFoldDB" id="A0A1U7H5A1"/>
<dbReference type="Proteomes" id="UP000186391">
    <property type="component" value="Unassembled WGS sequence"/>
</dbReference>
<proteinExistence type="predicted"/>
<gene>
    <name evidence="3" type="ORF">NIES592_01780</name>
</gene>
<organism evidence="3 4">
    <name type="scientific">Fischerella major NIES-592</name>
    <dbReference type="NCBI Taxonomy" id="210994"/>
    <lineage>
        <taxon>Bacteria</taxon>
        <taxon>Bacillati</taxon>
        <taxon>Cyanobacteriota</taxon>
        <taxon>Cyanophyceae</taxon>
        <taxon>Nostocales</taxon>
        <taxon>Hapalosiphonaceae</taxon>
        <taxon>Fischerella</taxon>
    </lineage>
</organism>
<dbReference type="PANTHER" id="PTHR46401">
    <property type="entry name" value="GLYCOSYLTRANSFERASE WBBK-RELATED"/>
    <property type="match status" value="1"/>
</dbReference>
<dbReference type="InterPro" id="IPR001296">
    <property type="entry name" value="Glyco_trans_1"/>
</dbReference>
<keyword evidence="1" id="KW-0808">Transferase</keyword>
<dbReference type="OrthoDB" id="9787617at2"/>